<dbReference type="GO" id="GO:0005829">
    <property type="term" value="C:cytosol"/>
    <property type="evidence" value="ECO:0007669"/>
    <property type="project" value="TreeGrafter"/>
</dbReference>
<dbReference type="EC" id="2.7.7.73" evidence="3"/>
<name>A0A077UU78_9STAP</name>
<dbReference type="EMBL" id="CCEH01000004">
    <property type="protein sequence ID" value="CDR27558.1"/>
    <property type="molecule type" value="Genomic_DNA"/>
</dbReference>
<comment type="similarity">
    <text evidence="1">Belongs to the HesA/MoeB/ThiF family.</text>
</comment>
<dbReference type="Proteomes" id="UP000044616">
    <property type="component" value="Unassembled WGS sequence"/>
</dbReference>
<dbReference type="InterPro" id="IPR045886">
    <property type="entry name" value="ThiF/MoeB/HesA"/>
</dbReference>
<feature type="domain" description="THIF-type NAD/FAD binding fold" evidence="2">
    <location>
        <begin position="6"/>
        <end position="234"/>
    </location>
</feature>
<dbReference type="PANTHER" id="PTHR10953">
    <property type="entry name" value="UBIQUITIN-ACTIVATING ENZYME E1"/>
    <property type="match status" value="1"/>
</dbReference>
<gene>
    <name evidence="3" type="primary">thiF</name>
    <name evidence="3" type="ORF">ERS140147_00663</name>
</gene>
<dbReference type="RefSeq" id="WP_047529647.1">
    <property type="nucleotide sequence ID" value="NZ_CCEH01000004.1"/>
</dbReference>
<dbReference type="GO" id="GO:0008146">
    <property type="term" value="F:sulfotransferase activity"/>
    <property type="evidence" value="ECO:0007669"/>
    <property type="project" value="TreeGrafter"/>
</dbReference>
<evidence type="ECO:0000313" key="4">
    <source>
        <dbReference type="Proteomes" id="UP000044616"/>
    </source>
</evidence>
<dbReference type="CDD" id="cd00757">
    <property type="entry name" value="ThiF_MoeB_HesA_family"/>
    <property type="match status" value="1"/>
</dbReference>
<dbReference type="GO" id="GO:0008641">
    <property type="term" value="F:ubiquitin-like modifier activating enzyme activity"/>
    <property type="evidence" value="ECO:0007669"/>
    <property type="project" value="InterPro"/>
</dbReference>
<evidence type="ECO:0000259" key="2">
    <source>
        <dbReference type="Pfam" id="PF00899"/>
    </source>
</evidence>
<keyword evidence="3" id="KW-0548">Nucleotidyltransferase</keyword>
<sequence length="334" mass="38020">MSRERYSRQILFKQIGEKGQDKINHKHALIIGMGALGTHVAEGLTRAGIAKLTIVDRDYIEFSNLQRQTLFTEDDALKMMPKVVAAKKHLLAIRSDIEVEDFIAHVDYYFLESHVQRVDVIIDATDNFETRQLINDFAYKHCIPWIYGGVVQSTYTEATFIPGETPCFNCLVPQLPALNLTCDTVGVIQPAVTMTTSLQLRDAIKILTEQTIETKITYGDIWEGSHYSFGFSKMQRSNCTTCGAAPSYPYLNKNEQYYATLCGRDTVQYENTAITQDMLIQFLNEQQLNYRSNTYMVMFEFKGHRIVAFDGGRFLIHGMTRISDAAHLMNLLFG</sequence>
<dbReference type="GO" id="GO:0016779">
    <property type="term" value="F:nucleotidyltransferase activity"/>
    <property type="evidence" value="ECO:0007669"/>
    <property type="project" value="UniProtKB-KW"/>
</dbReference>
<dbReference type="AlphaFoldDB" id="A0A077UU78"/>
<organism evidence="3 4">
    <name type="scientific">Staphylococcus schweitzeri</name>
    <dbReference type="NCBI Taxonomy" id="1654388"/>
    <lineage>
        <taxon>Bacteria</taxon>
        <taxon>Bacillati</taxon>
        <taxon>Bacillota</taxon>
        <taxon>Bacilli</taxon>
        <taxon>Bacillales</taxon>
        <taxon>Staphylococcaceae</taxon>
        <taxon>Staphylococcus</taxon>
    </lineage>
</organism>
<dbReference type="GO" id="GO:0004792">
    <property type="term" value="F:thiosulfate-cyanide sulfurtransferase activity"/>
    <property type="evidence" value="ECO:0007669"/>
    <property type="project" value="TreeGrafter"/>
</dbReference>
<dbReference type="SUPFAM" id="SSF69572">
    <property type="entry name" value="Activating enzymes of the ubiquitin-like proteins"/>
    <property type="match status" value="1"/>
</dbReference>
<dbReference type="Gene3D" id="3.40.50.720">
    <property type="entry name" value="NAD(P)-binding Rossmann-like Domain"/>
    <property type="match status" value="1"/>
</dbReference>
<protein>
    <submittedName>
        <fullName evidence="3">Putative molybdopterin synthase sulfurylase</fullName>
        <ecNumber evidence="3">2.7.7.73</ecNumber>
    </submittedName>
</protein>
<dbReference type="Pfam" id="PF00899">
    <property type="entry name" value="ThiF"/>
    <property type="match status" value="1"/>
</dbReference>
<dbReference type="InterPro" id="IPR000594">
    <property type="entry name" value="ThiF_NAD_FAD-bd"/>
</dbReference>
<evidence type="ECO:0000256" key="1">
    <source>
        <dbReference type="ARBA" id="ARBA00009919"/>
    </source>
</evidence>
<accession>A0A077UU78</accession>
<evidence type="ECO:0000313" key="3">
    <source>
        <dbReference type="EMBL" id="CDR27558.1"/>
    </source>
</evidence>
<dbReference type="InterPro" id="IPR035985">
    <property type="entry name" value="Ubiquitin-activating_enz"/>
</dbReference>
<proteinExistence type="inferred from homology"/>
<dbReference type="PANTHER" id="PTHR10953:SF102">
    <property type="entry name" value="ADENYLYLTRANSFERASE AND SULFURTRANSFERASE MOCS3"/>
    <property type="match status" value="1"/>
</dbReference>
<keyword evidence="3" id="KW-0808">Transferase</keyword>
<dbReference type="FunFam" id="3.40.50.720:FF:000080">
    <property type="entry name" value="Thiazole biosynthesis adenylyltransferase ThiF"/>
    <property type="match status" value="1"/>
</dbReference>
<reference evidence="3 4" key="1">
    <citation type="submission" date="2014-05" db="EMBL/GenBank/DDBJ databases">
        <authorList>
            <person name="Aslett A.Martin."/>
            <person name="De Silva Nishadi"/>
        </authorList>
    </citation>
    <scope>NUCLEOTIDE SEQUENCE [LARGE SCALE GENOMIC DNA]</scope>
</reference>